<dbReference type="SUPFAM" id="SSF52402">
    <property type="entry name" value="Adenine nucleotide alpha hydrolases-like"/>
    <property type="match status" value="1"/>
</dbReference>
<comment type="caution">
    <text evidence="3">The sequence shown here is derived from an EMBL/GenBank/DDBJ whole genome shotgun (WGS) entry which is preliminary data.</text>
</comment>
<evidence type="ECO:0000313" key="4">
    <source>
        <dbReference type="Proteomes" id="UP001596119"/>
    </source>
</evidence>
<evidence type="ECO:0000259" key="2">
    <source>
        <dbReference type="Pfam" id="PF00582"/>
    </source>
</evidence>
<dbReference type="EMBL" id="JBHSQK010000093">
    <property type="protein sequence ID" value="MFC5952110.1"/>
    <property type="molecule type" value="Genomic_DNA"/>
</dbReference>
<proteinExistence type="predicted"/>
<gene>
    <name evidence="3" type="ORF">ACFQH9_27980</name>
</gene>
<dbReference type="Pfam" id="PF00582">
    <property type="entry name" value="Usp"/>
    <property type="match status" value="1"/>
</dbReference>
<sequence length="91" mass="9477">MNATARTAVVVGVDGSDPALAAVRWAAVEAARRGAPLRLVAAVGTGARRPGRSGRRSARRRSGRSCADDGRLNTPRWRSSGSCGATPRRPP</sequence>
<dbReference type="RefSeq" id="WP_379570696.1">
    <property type="nucleotide sequence ID" value="NZ_JBHSQK010000093.1"/>
</dbReference>
<protein>
    <submittedName>
        <fullName evidence="3">Universal stress protein</fullName>
    </submittedName>
</protein>
<dbReference type="InterPro" id="IPR014729">
    <property type="entry name" value="Rossmann-like_a/b/a_fold"/>
</dbReference>
<evidence type="ECO:0000313" key="3">
    <source>
        <dbReference type="EMBL" id="MFC5952110.1"/>
    </source>
</evidence>
<accession>A0ABW1IG23</accession>
<feature type="region of interest" description="Disordered" evidence="1">
    <location>
        <begin position="45"/>
        <end position="91"/>
    </location>
</feature>
<dbReference type="Gene3D" id="3.40.50.620">
    <property type="entry name" value="HUPs"/>
    <property type="match status" value="1"/>
</dbReference>
<name>A0ABW1IG23_9PSEU</name>
<feature type="domain" description="UspA" evidence="2">
    <location>
        <begin position="9"/>
        <end position="62"/>
    </location>
</feature>
<keyword evidence="4" id="KW-1185">Reference proteome</keyword>
<dbReference type="InterPro" id="IPR006016">
    <property type="entry name" value="UspA"/>
</dbReference>
<dbReference type="Proteomes" id="UP001596119">
    <property type="component" value="Unassembled WGS sequence"/>
</dbReference>
<organism evidence="3 4">
    <name type="scientific">Pseudonocardia lutea</name>
    <dbReference type="NCBI Taxonomy" id="2172015"/>
    <lineage>
        <taxon>Bacteria</taxon>
        <taxon>Bacillati</taxon>
        <taxon>Actinomycetota</taxon>
        <taxon>Actinomycetes</taxon>
        <taxon>Pseudonocardiales</taxon>
        <taxon>Pseudonocardiaceae</taxon>
        <taxon>Pseudonocardia</taxon>
    </lineage>
</organism>
<reference evidence="4" key="1">
    <citation type="journal article" date="2019" name="Int. J. Syst. Evol. Microbiol.">
        <title>The Global Catalogue of Microorganisms (GCM) 10K type strain sequencing project: providing services to taxonomists for standard genome sequencing and annotation.</title>
        <authorList>
            <consortium name="The Broad Institute Genomics Platform"/>
            <consortium name="The Broad Institute Genome Sequencing Center for Infectious Disease"/>
            <person name="Wu L."/>
            <person name="Ma J."/>
        </authorList>
    </citation>
    <scope>NUCLEOTIDE SEQUENCE [LARGE SCALE GENOMIC DNA]</scope>
    <source>
        <strain evidence="4">CGMCC 4.7397</strain>
    </source>
</reference>
<evidence type="ECO:0000256" key="1">
    <source>
        <dbReference type="SAM" id="MobiDB-lite"/>
    </source>
</evidence>
<feature type="compositionally biased region" description="Basic residues" evidence="1">
    <location>
        <begin position="49"/>
        <end position="63"/>
    </location>
</feature>